<evidence type="ECO:0000313" key="3">
    <source>
        <dbReference type="Proteomes" id="UP000027936"/>
    </source>
</evidence>
<accession>A0A072NRY6</accession>
<keyword evidence="1" id="KW-0472">Membrane</keyword>
<feature type="transmembrane region" description="Helical" evidence="1">
    <location>
        <begin position="7"/>
        <end position="26"/>
    </location>
</feature>
<evidence type="ECO:0000313" key="2">
    <source>
        <dbReference type="EMBL" id="KEF39623.1"/>
    </source>
</evidence>
<evidence type="ECO:0000256" key="1">
    <source>
        <dbReference type="SAM" id="Phobius"/>
    </source>
</evidence>
<dbReference type="AlphaFoldDB" id="A0A072NRY6"/>
<reference evidence="2 3" key="1">
    <citation type="submission" date="2014-04" db="EMBL/GenBank/DDBJ databases">
        <title>Draft genome sequence of Bacillus azotoformans MEV2011, a (co-) denitrifying strain unable to grow in the presence of oxygen.</title>
        <authorList>
            <person name="Nielsen M."/>
            <person name="Schreiber L."/>
            <person name="Finster K."/>
            <person name="Schramm A."/>
        </authorList>
    </citation>
    <scope>NUCLEOTIDE SEQUENCE [LARGE SCALE GENOMIC DNA]</scope>
    <source>
        <strain evidence="2 3">MEV2011</strain>
    </source>
</reference>
<name>A0A072NRY6_SCHAZ</name>
<gene>
    <name evidence="2" type="ORF">M670_01400</name>
</gene>
<comment type="caution">
    <text evidence="2">The sequence shown here is derived from an EMBL/GenBank/DDBJ whole genome shotgun (WGS) entry which is preliminary data.</text>
</comment>
<proteinExistence type="predicted"/>
<dbReference type="Proteomes" id="UP000027936">
    <property type="component" value="Unassembled WGS sequence"/>
</dbReference>
<keyword evidence="1" id="KW-1133">Transmembrane helix</keyword>
<protein>
    <submittedName>
        <fullName evidence="2">Uncharacterized protein</fullName>
    </submittedName>
</protein>
<dbReference type="EMBL" id="JJRY01000003">
    <property type="protein sequence ID" value="KEF39623.1"/>
    <property type="molecule type" value="Genomic_DNA"/>
</dbReference>
<feature type="transmembrane region" description="Helical" evidence="1">
    <location>
        <begin position="89"/>
        <end position="111"/>
    </location>
</feature>
<sequence>MFFFIFVFSYFIFSFYIEPFFGLVSYHPESYNLNEITVIENTYKRHTFTQLLEYGSITYGLFYSSWVASNAAAYASLGFLLVLIIENKFLALSIPFLLYLLGSFVMGAFSITKFRFADSVFPFNYIQQPIWTAFIPFLFLVVLCLILVIIVSKRMDNIV</sequence>
<feature type="transmembrane region" description="Helical" evidence="1">
    <location>
        <begin position="131"/>
        <end position="151"/>
    </location>
</feature>
<keyword evidence="1" id="KW-0812">Transmembrane</keyword>
<feature type="transmembrane region" description="Helical" evidence="1">
    <location>
        <begin position="61"/>
        <end position="82"/>
    </location>
</feature>
<organism evidence="2 3">
    <name type="scientific">Schinkia azotoformans MEV2011</name>
    <dbReference type="NCBI Taxonomy" id="1348973"/>
    <lineage>
        <taxon>Bacteria</taxon>
        <taxon>Bacillati</taxon>
        <taxon>Bacillota</taxon>
        <taxon>Bacilli</taxon>
        <taxon>Bacillales</taxon>
        <taxon>Bacillaceae</taxon>
        <taxon>Calidifontibacillus/Schinkia group</taxon>
        <taxon>Schinkia</taxon>
    </lineage>
</organism>